<evidence type="ECO:0000313" key="3">
    <source>
        <dbReference type="Proteomes" id="UP000838412"/>
    </source>
</evidence>
<dbReference type="OrthoDB" id="5952546at2759"/>
<dbReference type="PANTHER" id="PTHR46579">
    <property type="entry name" value="F5/8 TYPE C DOMAIN-CONTAINING PROTEIN-RELATED"/>
    <property type="match status" value="1"/>
</dbReference>
<proteinExistence type="predicted"/>
<feature type="compositionally biased region" description="Basic and acidic residues" evidence="1">
    <location>
        <begin position="726"/>
        <end position="794"/>
    </location>
</feature>
<accession>A0A8J9YVG4</accession>
<dbReference type="AlphaFoldDB" id="A0A8J9YVG4"/>
<feature type="compositionally biased region" description="Polar residues" evidence="1">
    <location>
        <begin position="797"/>
        <end position="811"/>
    </location>
</feature>
<gene>
    <name evidence="2" type="primary">Hypp6801</name>
    <name evidence="2" type="ORF">BLAG_LOCUS5815</name>
</gene>
<feature type="region of interest" description="Disordered" evidence="1">
    <location>
        <begin position="717"/>
        <end position="820"/>
    </location>
</feature>
<name>A0A8J9YVG4_BRALA</name>
<protein>
    <submittedName>
        <fullName evidence="2">Hypp6801 protein</fullName>
    </submittedName>
</protein>
<dbReference type="PANTHER" id="PTHR46579:SF1">
    <property type="entry name" value="F5_8 TYPE C DOMAIN-CONTAINING PROTEIN"/>
    <property type="match status" value="1"/>
</dbReference>
<organism evidence="2 3">
    <name type="scientific">Branchiostoma lanceolatum</name>
    <name type="common">Common lancelet</name>
    <name type="synonym">Amphioxus lanceolatum</name>
    <dbReference type="NCBI Taxonomy" id="7740"/>
    <lineage>
        <taxon>Eukaryota</taxon>
        <taxon>Metazoa</taxon>
        <taxon>Chordata</taxon>
        <taxon>Cephalochordata</taxon>
        <taxon>Leptocardii</taxon>
        <taxon>Amphioxiformes</taxon>
        <taxon>Branchiostomatidae</taxon>
        <taxon>Branchiostoma</taxon>
    </lineage>
</organism>
<evidence type="ECO:0000313" key="2">
    <source>
        <dbReference type="EMBL" id="CAH1242526.1"/>
    </source>
</evidence>
<dbReference type="EMBL" id="OV696697">
    <property type="protein sequence ID" value="CAH1242526.1"/>
    <property type="molecule type" value="Genomic_DNA"/>
</dbReference>
<keyword evidence="3" id="KW-1185">Reference proteome</keyword>
<reference evidence="2" key="1">
    <citation type="submission" date="2022-01" db="EMBL/GenBank/DDBJ databases">
        <authorList>
            <person name="Braso-Vives M."/>
        </authorList>
    </citation>
    <scope>NUCLEOTIDE SEQUENCE</scope>
</reference>
<evidence type="ECO:0000256" key="1">
    <source>
        <dbReference type="SAM" id="MobiDB-lite"/>
    </source>
</evidence>
<dbReference type="Proteomes" id="UP000838412">
    <property type="component" value="Chromosome 12"/>
</dbReference>
<sequence length="820" mass="92906">MDAKAEARGLTAPRIREYLTLRGSDISVQRISEDLSFARNIINDVSTRSIRAWLLFYSLPIMLHFLPTKYYENYALLVTGLYILLKNSITEAELQTADDLLKQFVEGYGKLYGRTRVSLNVHTLIHYVNTVREPGPLWAHSCFFFEDVNGQVLRLIHGTQAVEEQGVGNDPLDLTFSNLQSFNSDLANSVQISYRDDSIEASIERHKKTSTFLAEKKKTEQGGKDVFVIVEGQPITICHSLMNGLLAMAGALYAFQLPHSKCIALAMVFIEHHLLKDVKVHQADLGVTFNAKYKKFIESQSKRKKAPEPVVERHFCGPQHRRPHQGSTDHHRVVKAAKAGGQNNKKEIKRFKDIKALHLTLASSPGVGKIIRKMVMTKDEQRFEEEADKVRASLGAPPATHHHVAPGMMYHPAPMLFIMGTPIICVPIINTHIGVAASTPAVFALVNKVADKYKMGEIVGSGHKREVKQGLFDVLQDRPCTVIPRSSADSRDNRGHQNLQVMNIPGENVIIDTLHMTRTTHILLRFATELNMREHIKDQAVVGDQASCKNVRGARGWRLGEDDPVEQLKWVKESPVMNSSPMPPLDTLWLPLPPFWDCQHPKCTTPDAFEKVASDFVSDVVFPGPWTENNDEVRGRARLLLYMGLLYMDVAKLVSAIVEIMQDGRSIAIAIAIGRVAYLFAVDVEKQCHFDMATAVLQEKEQDVPLPFKIHGGKANWRSMKRKPLERKPLERKPLERKPLKRKPLEREPLEREPLERKPLEREPLEREPLERKPLGRKPLERKPLERELLERKPLPQRTTQDGKPSPQRTTQDGKPRYTT</sequence>